<evidence type="ECO:0000259" key="2">
    <source>
        <dbReference type="Pfam" id="PF01814"/>
    </source>
</evidence>
<dbReference type="Proteomes" id="UP000540506">
    <property type="component" value="Unassembled WGS sequence"/>
</dbReference>
<dbReference type="PANTHER" id="PTHR35585">
    <property type="entry name" value="HHE DOMAIN PROTEIN (AFU_ORTHOLOGUE AFUA_4G00730)"/>
    <property type="match status" value="1"/>
</dbReference>
<name>A0A7W7QXK9_KITKI</name>
<reference evidence="3 4" key="1">
    <citation type="submission" date="2020-08" db="EMBL/GenBank/DDBJ databases">
        <title>Sequencing the genomes of 1000 actinobacteria strains.</title>
        <authorList>
            <person name="Klenk H.-P."/>
        </authorList>
    </citation>
    <scope>NUCLEOTIDE SEQUENCE [LARGE SCALE GENOMIC DNA]</scope>
    <source>
        <strain evidence="3 4">DSM 41654</strain>
    </source>
</reference>
<evidence type="ECO:0000313" key="4">
    <source>
        <dbReference type="Proteomes" id="UP000540506"/>
    </source>
</evidence>
<comment type="caution">
    <text evidence="3">The sequence shown here is derived from an EMBL/GenBank/DDBJ whole genome shotgun (WGS) entry which is preliminary data.</text>
</comment>
<evidence type="ECO:0000313" key="3">
    <source>
        <dbReference type="EMBL" id="MBB4921685.1"/>
    </source>
</evidence>
<feature type="domain" description="Hemerythrin-like" evidence="2">
    <location>
        <begin position="5"/>
        <end position="124"/>
    </location>
</feature>
<dbReference type="PANTHER" id="PTHR35585:SF1">
    <property type="entry name" value="HHE DOMAIN PROTEIN (AFU_ORTHOLOGUE AFUA_4G00730)"/>
    <property type="match status" value="1"/>
</dbReference>
<dbReference type="Gene3D" id="1.20.120.520">
    <property type="entry name" value="nmb1532 protein domain like"/>
    <property type="match status" value="1"/>
</dbReference>
<organism evidence="3 4">
    <name type="scientific">Kitasatospora kifunensis</name>
    <name type="common">Streptomyces kifunensis</name>
    <dbReference type="NCBI Taxonomy" id="58351"/>
    <lineage>
        <taxon>Bacteria</taxon>
        <taxon>Bacillati</taxon>
        <taxon>Actinomycetota</taxon>
        <taxon>Actinomycetes</taxon>
        <taxon>Kitasatosporales</taxon>
        <taxon>Streptomycetaceae</taxon>
        <taxon>Kitasatospora</taxon>
    </lineage>
</organism>
<protein>
    <recommendedName>
        <fullName evidence="2">Hemerythrin-like domain-containing protein</fullName>
    </recommendedName>
</protein>
<sequence length="164" mass="18332">MSSDAIVLLKQEHKELQRLFKDYRALDAGELAARSDLAQHIVHDLTVHSYLVDEVLYPQVSAMLRDPAHEALRGYRDHRVIDRLCEEVAGRSPTEPGFTGQVDALLSAATQQMSQEEREWFPQLRAALSRKDLQEIGTRLLAVRETAPRHRAGPVSETPSGAPG</sequence>
<feature type="region of interest" description="Disordered" evidence="1">
    <location>
        <begin position="145"/>
        <end position="164"/>
    </location>
</feature>
<proteinExistence type="predicted"/>
<dbReference type="EMBL" id="JACHJV010000001">
    <property type="protein sequence ID" value="MBB4921685.1"/>
    <property type="molecule type" value="Genomic_DNA"/>
</dbReference>
<keyword evidence="4" id="KW-1185">Reference proteome</keyword>
<dbReference type="RefSeq" id="WP_184933976.1">
    <property type="nucleotide sequence ID" value="NZ_JACHJV010000001.1"/>
</dbReference>
<dbReference type="InterPro" id="IPR012312">
    <property type="entry name" value="Hemerythrin-like"/>
</dbReference>
<accession>A0A7W7QXK9</accession>
<dbReference type="Pfam" id="PF01814">
    <property type="entry name" value="Hemerythrin"/>
    <property type="match status" value="1"/>
</dbReference>
<dbReference type="AlphaFoldDB" id="A0A7W7QXK9"/>
<gene>
    <name evidence="3" type="ORF">FHR34_000678</name>
</gene>
<evidence type="ECO:0000256" key="1">
    <source>
        <dbReference type="SAM" id="MobiDB-lite"/>
    </source>
</evidence>